<evidence type="ECO:0000313" key="3">
    <source>
        <dbReference type="EMBL" id="RPJ67222.1"/>
    </source>
</evidence>
<dbReference type="GO" id="GO:0016020">
    <property type="term" value="C:membrane"/>
    <property type="evidence" value="ECO:0007669"/>
    <property type="project" value="TreeGrafter"/>
</dbReference>
<feature type="domain" description="AB hydrolase-1" evidence="2">
    <location>
        <begin position="70"/>
        <end position="176"/>
    </location>
</feature>
<proteinExistence type="predicted"/>
<evidence type="ECO:0000313" key="4">
    <source>
        <dbReference type="Proteomes" id="UP000275281"/>
    </source>
</evidence>
<keyword evidence="4" id="KW-1185">Reference proteome</keyword>
<organism evidence="3 4">
    <name type="scientific">Alteromonas sediminis</name>
    <dbReference type="NCBI Taxonomy" id="2259342"/>
    <lineage>
        <taxon>Bacteria</taxon>
        <taxon>Pseudomonadati</taxon>
        <taxon>Pseudomonadota</taxon>
        <taxon>Gammaproteobacteria</taxon>
        <taxon>Alteromonadales</taxon>
        <taxon>Alteromonadaceae</taxon>
        <taxon>Alteromonas/Salinimonas group</taxon>
        <taxon>Alteromonas</taxon>
    </lineage>
</organism>
<gene>
    <name evidence="3" type="ORF">DRW07_06720</name>
</gene>
<evidence type="ECO:0000256" key="1">
    <source>
        <dbReference type="ARBA" id="ARBA00022801"/>
    </source>
</evidence>
<dbReference type="InterPro" id="IPR050266">
    <property type="entry name" value="AB_hydrolase_sf"/>
</dbReference>
<dbReference type="PANTHER" id="PTHR43798:SF31">
    <property type="entry name" value="AB HYDROLASE SUPERFAMILY PROTEIN YCLE"/>
    <property type="match status" value="1"/>
</dbReference>
<dbReference type="Gene3D" id="3.40.50.1820">
    <property type="entry name" value="alpha/beta hydrolase"/>
    <property type="match status" value="1"/>
</dbReference>
<dbReference type="RefSeq" id="WP_124027125.1">
    <property type="nucleotide sequence ID" value="NZ_JBHRSN010000015.1"/>
</dbReference>
<dbReference type="InterPro" id="IPR029058">
    <property type="entry name" value="AB_hydrolase_fold"/>
</dbReference>
<dbReference type="OrthoDB" id="9785847at2"/>
<dbReference type="GO" id="GO:0016787">
    <property type="term" value="F:hydrolase activity"/>
    <property type="evidence" value="ECO:0007669"/>
    <property type="project" value="UniProtKB-KW"/>
</dbReference>
<comment type="caution">
    <text evidence="3">The sequence shown here is derived from an EMBL/GenBank/DDBJ whole genome shotgun (WGS) entry which is preliminary data.</text>
</comment>
<dbReference type="EMBL" id="RPOK01000002">
    <property type="protein sequence ID" value="RPJ67222.1"/>
    <property type="molecule type" value="Genomic_DNA"/>
</dbReference>
<sequence length="279" mass="30790">MKKLIVIGYQMYFWLISRLLPRYASKKALLLIFTVGRKVKEHGQLKQADETIHLPSGAHLFKWNGDGSKSLLLLHGWNGSLTQFDSLFNHFIAQGYTIYGLSPAGFGPSKQRQSHPGLFIDAVTEAASCIPVSADVAIGHSMGGGALALAATKVKIAKQLVLISSPASFFNVLVRFSAVLKLGKRASDSFYHLVEHFIGRSHNALEVRDAVKALSLPTLLVHDEYDREVPFSDAEHLKRSAPLATLYNTQGLGHNRILNNENVVLKIVEQIEQTSLQNH</sequence>
<keyword evidence="1 3" id="KW-0378">Hydrolase</keyword>
<dbReference type="SUPFAM" id="SSF53474">
    <property type="entry name" value="alpha/beta-Hydrolases"/>
    <property type="match status" value="1"/>
</dbReference>
<reference evidence="3 4" key="1">
    <citation type="submission" date="2018-11" db="EMBL/GenBank/DDBJ databases">
        <authorList>
            <person name="Ye M.-Q."/>
            <person name="Du Z.-J."/>
        </authorList>
    </citation>
    <scope>NUCLEOTIDE SEQUENCE [LARGE SCALE GENOMIC DNA]</scope>
    <source>
        <strain evidence="3 4">U0105</strain>
    </source>
</reference>
<name>A0A3N5Y106_9ALTE</name>
<dbReference type="InterPro" id="IPR000073">
    <property type="entry name" value="AB_hydrolase_1"/>
</dbReference>
<accession>A0A3N5Y106</accession>
<dbReference type="AlphaFoldDB" id="A0A3N5Y106"/>
<protein>
    <submittedName>
        <fullName evidence="3">Alpha/beta fold hydrolase</fullName>
    </submittedName>
</protein>
<dbReference type="Pfam" id="PF00561">
    <property type="entry name" value="Abhydrolase_1"/>
    <property type="match status" value="1"/>
</dbReference>
<evidence type="ECO:0000259" key="2">
    <source>
        <dbReference type="Pfam" id="PF00561"/>
    </source>
</evidence>
<dbReference type="Proteomes" id="UP000275281">
    <property type="component" value="Unassembled WGS sequence"/>
</dbReference>
<dbReference type="PANTHER" id="PTHR43798">
    <property type="entry name" value="MONOACYLGLYCEROL LIPASE"/>
    <property type="match status" value="1"/>
</dbReference>